<dbReference type="Pfam" id="PF00031">
    <property type="entry name" value="Cystatin"/>
    <property type="match status" value="1"/>
</dbReference>
<keyword evidence="7" id="KW-1185">Reference proteome</keyword>
<evidence type="ECO:0000256" key="3">
    <source>
        <dbReference type="ARBA" id="ARBA00022704"/>
    </source>
</evidence>
<evidence type="ECO:0000256" key="2">
    <source>
        <dbReference type="ARBA" id="ARBA00022690"/>
    </source>
</evidence>
<dbReference type="EMBL" id="CAEY01000799">
    <property type="status" value="NOT_ANNOTATED_CDS"/>
    <property type="molecule type" value="Genomic_DNA"/>
</dbReference>
<keyword evidence="3" id="KW-0789">Thiol protease inhibitor</keyword>
<evidence type="ECO:0000256" key="4">
    <source>
        <dbReference type="SAM" id="SignalP"/>
    </source>
</evidence>
<comment type="similarity">
    <text evidence="1">Belongs to the cystatin family.</text>
</comment>
<dbReference type="GO" id="GO:0004869">
    <property type="term" value="F:cysteine-type endopeptidase inhibitor activity"/>
    <property type="evidence" value="ECO:0007669"/>
    <property type="project" value="UniProtKB-KW"/>
</dbReference>
<gene>
    <name evidence="6" type="primary">107370995</name>
</gene>
<organism evidence="6 7">
    <name type="scientific">Tetranychus urticae</name>
    <name type="common">Two-spotted spider mite</name>
    <dbReference type="NCBI Taxonomy" id="32264"/>
    <lineage>
        <taxon>Eukaryota</taxon>
        <taxon>Metazoa</taxon>
        <taxon>Ecdysozoa</taxon>
        <taxon>Arthropoda</taxon>
        <taxon>Chelicerata</taxon>
        <taxon>Arachnida</taxon>
        <taxon>Acari</taxon>
        <taxon>Acariformes</taxon>
        <taxon>Trombidiformes</taxon>
        <taxon>Prostigmata</taxon>
        <taxon>Eleutherengona</taxon>
        <taxon>Raphignathae</taxon>
        <taxon>Tetranychoidea</taxon>
        <taxon>Tetranychidae</taxon>
        <taxon>Tetranychus</taxon>
    </lineage>
</organism>
<evidence type="ECO:0000313" key="7">
    <source>
        <dbReference type="Proteomes" id="UP000015104"/>
    </source>
</evidence>
<evidence type="ECO:0000313" key="6">
    <source>
        <dbReference type="EnsemblMetazoa" id="tetur02g06480.1"/>
    </source>
</evidence>
<dbReference type="GO" id="GO:0031982">
    <property type="term" value="C:vesicle"/>
    <property type="evidence" value="ECO:0007669"/>
    <property type="project" value="TreeGrafter"/>
</dbReference>
<name>T1JW07_TETUR</name>
<proteinExistence type="inferred from homology"/>
<dbReference type="Proteomes" id="UP000015104">
    <property type="component" value="Unassembled WGS sequence"/>
</dbReference>
<dbReference type="GO" id="GO:0005737">
    <property type="term" value="C:cytoplasm"/>
    <property type="evidence" value="ECO:0007669"/>
    <property type="project" value="TreeGrafter"/>
</dbReference>
<dbReference type="EnsemblMetazoa" id="tetur02g06480.1">
    <property type="protein sequence ID" value="tetur02g06480.1"/>
    <property type="gene ID" value="tetur02g06480"/>
</dbReference>
<feature type="signal peptide" evidence="4">
    <location>
        <begin position="1"/>
        <end position="16"/>
    </location>
</feature>
<keyword evidence="4" id="KW-0732">Signal</keyword>
<protein>
    <recommendedName>
        <fullName evidence="5">Cystatin domain-containing protein</fullName>
    </recommendedName>
</protein>
<feature type="chain" id="PRO_5018587042" description="Cystatin domain-containing protein" evidence="4">
    <location>
        <begin position="17"/>
        <end position="132"/>
    </location>
</feature>
<evidence type="ECO:0000256" key="1">
    <source>
        <dbReference type="ARBA" id="ARBA00009403"/>
    </source>
</evidence>
<dbReference type="SMR" id="T1JW07"/>
<dbReference type="HOGENOM" id="CLU_118168_4_0_1"/>
<dbReference type="AlphaFoldDB" id="T1JW07"/>
<reference evidence="7" key="1">
    <citation type="submission" date="2011-08" db="EMBL/GenBank/DDBJ databases">
        <authorList>
            <person name="Rombauts S."/>
        </authorList>
    </citation>
    <scope>NUCLEOTIDE SEQUENCE</scope>
    <source>
        <strain evidence="7">London</strain>
    </source>
</reference>
<dbReference type="Gene3D" id="3.10.450.10">
    <property type="match status" value="1"/>
</dbReference>
<feature type="domain" description="Cystatin" evidence="5">
    <location>
        <begin position="19"/>
        <end position="126"/>
    </location>
</feature>
<dbReference type="eggNOG" id="ENOG502TH9G">
    <property type="taxonomic scope" value="Eukaryota"/>
</dbReference>
<dbReference type="OrthoDB" id="6357437at2759"/>
<dbReference type="CDD" id="cd00042">
    <property type="entry name" value="CY"/>
    <property type="match status" value="1"/>
</dbReference>
<dbReference type="SUPFAM" id="SSF54403">
    <property type="entry name" value="Cystatin/monellin"/>
    <property type="match status" value="1"/>
</dbReference>
<dbReference type="SMART" id="SM00043">
    <property type="entry name" value="CY"/>
    <property type="match status" value="1"/>
</dbReference>
<sequence length="132" mass="14908">MKFFILTICLFGTVFAENHPMPEWKPLPVDDPTVIKLADLAVVDINAKENSSYYNKLVQIRAAKSRLMSGIEYELRLDIQKTDCPKSKPYTDACQINVTTLPPICTVHLHEDPGSKEIKITAFQCDSAQDHE</sequence>
<accession>T1JW07</accession>
<dbReference type="PANTHER" id="PTHR46186:SF2">
    <property type="entry name" value="CYSTATIN"/>
    <property type="match status" value="1"/>
</dbReference>
<evidence type="ECO:0000259" key="5">
    <source>
        <dbReference type="SMART" id="SM00043"/>
    </source>
</evidence>
<dbReference type="KEGG" id="tut:107370995"/>
<keyword evidence="2" id="KW-0646">Protease inhibitor</keyword>
<dbReference type="GO" id="GO:0005615">
    <property type="term" value="C:extracellular space"/>
    <property type="evidence" value="ECO:0007669"/>
    <property type="project" value="TreeGrafter"/>
</dbReference>
<reference evidence="6" key="2">
    <citation type="submission" date="2015-06" db="UniProtKB">
        <authorList>
            <consortium name="EnsemblMetazoa"/>
        </authorList>
    </citation>
    <scope>IDENTIFICATION</scope>
</reference>
<dbReference type="PANTHER" id="PTHR46186">
    <property type="entry name" value="CYSTATIN"/>
    <property type="match status" value="1"/>
</dbReference>
<dbReference type="InterPro" id="IPR000010">
    <property type="entry name" value="Cystatin_dom"/>
</dbReference>
<dbReference type="InterPro" id="IPR046350">
    <property type="entry name" value="Cystatin_sf"/>
</dbReference>